<accession>A0A1C4GCC4</accession>
<dbReference type="EMBL" id="FMBC01000061">
    <property type="protein sequence ID" value="SCC65837.1"/>
    <property type="molecule type" value="Genomic_DNA"/>
</dbReference>
<dbReference type="InterPro" id="IPR021808">
    <property type="entry name" value="DUF3383"/>
</dbReference>
<keyword evidence="2" id="KW-1185">Reference proteome</keyword>
<evidence type="ECO:0000313" key="1">
    <source>
        <dbReference type="EMBL" id="SCC65837.1"/>
    </source>
</evidence>
<gene>
    <name evidence="1" type="ORF">GA0061070_106140</name>
</gene>
<proteinExistence type="predicted"/>
<sequence length="384" mass="41484">MVQKGLPLSRVTNVTVMLSARAAQGRNFGSMLLLGDSTVIPISERMRLYSSADDIGDDFGVESEEYKAAVIWFSQSPQPTQVYVGRWAKTLATGEIGTDETLLQAVNALMDYNSWYGLHLAVPEADYPVDAEIINVAAAIEAASVSRILGITTSEADTLVAATTTDLASKLKAAKYSRTFIQYSTSSRYAALSAFARAFTVDFTASNTTITLKFKQEPGVTYETLTTSQANNLEAKNCNVYVYYENDTAILEQGVMSNGDFFDERHGLDWLQNAVQAADYNTLYTSTTKIPQTDAGTTTRMANIEAVLDKAVNNGLFAPGKWTGGPIGQLANGDTLTKGYYLYAKSVADQLQTDREARKGVPIQVAGKLAGAVHYGGVAITVVR</sequence>
<dbReference type="AlphaFoldDB" id="A0A1C4GCC4"/>
<organism evidence="1 2">
    <name type="scientific">Kosakonia oryziphila</name>
    <dbReference type="NCBI Taxonomy" id="1005667"/>
    <lineage>
        <taxon>Bacteria</taxon>
        <taxon>Pseudomonadati</taxon>
        <taxon>Pseudomonadota</taxon>
        <taxon>Gammaproteobacteria</taxon>
        <taxon>Enterobacterales</taxon>
        <taxon>Enterobacteriaceae</taxon>
        <taxon>Kosakonia</taxon>
    </lineage>
</organism>
<dbReference type="Proteomes" id="UP000198515">
    <property type="component" value="Unassembled WGS sequence"/>
</dbReference>
<evidence type="ECO:0008006" key="3">
    <source>
        <dbReference type="Google" id="ProtNLM"/>
    </source>
</evidence>
<protein>
    <recommendedName>
        <fullName evidence="3">DUF3383 domain-containing protein</fullName>
    </recommendedName>
</protein>
<dbReference type="Pfam" id="PF11863">
    <property type="entry name" value="DUF3383"/>
    <property type="match status" value="2"/>
</dbReference>
<reference evidence="2" key="1">
    <citation type="submission" date="2016-08" db="EMBL/GenBank/DDBJ databases">
        <authorList>
            <person name="Varghese N."/>
            <person name="Submissions Spin"/>
        </authorList>
    </citation>
    <scope>NUCLEOTIDE SEQUENCE [LARGE SCALE GENOMIC DNA]</scope>
    <source>
        <strain evidence="2">REICA_142</strain>
    </source>
</reference>
<name>A0A1C4GCC4_9ENTR</name>
<evidence type="ECO:0000313" key="2">
    <source>
        <dbReference type="Proteomes" id="UP000198515"/>
    </source>
</evidence>